<keyword evidence="1" id="KW-0472">Membrane</keyword>
<dbReference type="EMBL" id="BMHT01000001">
    <property type="protein sequence ID" value="GGE97973.1"/>
    <property type="molecule type" value="Genomic_DNA"/>
</dbReference>
<evidence type="ECO:0000313" key="3">
    <source>
        <dbReference type="Proteomes" id="UP000632273"/>
    </source>
</evidence>
<comment type="caution">
    <text evidence="2">The sequence shown here is derived from an EMBL/GenBank/DDBJ whole genome shotgun (WGS) entry which is preliminary data.</text>
</comment>
<organism evidence="2 3">
    <name type="scientific">Hymenobacter cavernae</name>
    <dbReference type="NCBI Taxonomy" id="2044852"/>
    <lineage>
        <taxon>Bacteria</taxon>
        <taxon>Pseudomonadati</taxon>
        <taxon>Bacteroidota</taxon>
        <taxon>Cytophagia</taxon>
        <taxon>Cytophagales</taxon>
        <taxon>Hymenobacteraceae</taxon>
        <taxon>Hymenobacter</taxon>
    </lineage>
</organism>
<feature type="transmembrane region" description="Helical" evidence="1">
    <location>
        <begin position="44"/>
        <end position="72"/>
    </location>
</feature>
<protein>
    <submittedName>
        <fullName evidence="2">Uncharacterized protein</fullName>
    </submittedName>
</protein>
<dbReference type="RefSeq" id="WP_188810759.1">
    <property type="nucleotide sequence ID" value="NZ_BMHT01000001.1"/>
</dbReference>
<evidence type="ECO:0000313" key="2">
    <source>
        <dbReference type="EMBL" id="GGE97973.1"/>
    </source>
</evidence>
<dbReference type="Proteomes" id="UP000632273">
    <property type="component" value="Unassembled WGS sequence"/>
</dbReference>
<keyword evidence="1" id="KW-0812">Transmembrane</keyword>
<accession>A0ABQ1TNY9</accession>
<keyword evidence="3" id="KW-1185">Reference proteome</keyword>
<name>A0ABQ1TNY9_9BACT</name>
<keyword evidence="1" id="KW-1133">Transmembrane helix</keyword>
<evidence type="ECO:0000256" key="1">
    <source>
        <dbReference type="SAM" id="Phobius"/>
    </source>
</evidence>
<gene>
    <name evidence="2" type="ORF">GCM10011383_05930</name>
</gene>
<reference evidence="3" key="1">
    <citation type="journal article" date="2019" name="Int. J. Syst. Evol. Microbiol.">
        <title>The Global Catalogue of Microorganisms (GCM) 10K type strain sequencing project: providing services to taxonomists for standard genome sequencing and annotation.</title>
        <authorList>
            <consortium name="The Broad Institute Genomics Platform"/>
            <consortium name="The Broad Institute Genome Sequencing Center for Infectious Disease"/>
            <person name="Wu L."/>
            <person name="Ma J."/>
        </authorList>
    </citation>
    <scope>NUCLEOTIDE SEQUENCE [LARGE SCALE GENOMIC DNA]</scope>
    <source>
        <strain evidence="3">CGMCC 1.15197</strain>
    </source>
</reference>
<sequence length="90" mass="9528">MADPCFSVAALPALMALCQAKIEGSQFTTYMALVNFCDVLSAKINGWALSFTTAPVLGLVSGAVVVLMIVLLRHVSKEVVGTDEVALSRR</sequence>
<proteinExistence type="predicted"/>